<dbReference type="HOGENOM" id="CLU_046690_0_0_11"/>
<keyword evidence="4" id="KW-0067">ATP-binding</keyword>
<dbReference type="Pfam" id="PF12555">
    <property type="entry name" value="SteA-like_C"/>
    <property type="match status" value="1"/>
</dbReference>
<feature type="domain" description="SteA-like C-terminal" evidence="7">
    <location>
        <begin position="335"/>
        <end position="386"/>
    </location>
</feature>
<keyword evidence="6" id="KW-1133">Transmembrane helix</keyword>
<dbReference type="InterPro" id="IPR022215">
    <property type="entry name" value="SteA-like_C"/>
</dbReference>
<accession>H5WWS5</accession>
<dbReference type="STRING" id="882083.SacmaDRAFT_3468"/>
<dbReference type="EMBL" id="CM001439">
    <property type="protein sequence ID" value="EHR51688.1"/>
    <property type="molecule type" value="Genomic_DNA"/>
</dbReference>
<dbReference type="InterPro" id="IPR047795">
    <property type="entry name" value="Put_SteA-like"/>
</dbReference>
<dbReference type="RefSeq" id="WP_009155070.1">
    <property type="nucleotide sequence ID" value="NZ_CM001439.1"/>
</dbReference>
<evidence type="ECO:0000259" key="7">
    <source>
        <dbReference type="Pfam" id="PF12555"/>
    </source>
</evidence>
<dbReference type="OrthoDB" id="5169996at2"/>
<dbReference type="GO" id="GO:0009229">
    <property type="term" value="P:thiamine diphosphate biosynthetic process"/>
    <property type="evidence" value="ECO:0007669"/>
    <property type="project" value="InterPro"/>
</dbReference>
<protein>
    <submittedName>
        <fullName evidence="8">Putative membrane-anchored protein</fullName>
    </submittedName>
</protein>
<proteinExistence type="predicted"/>
<evidence type="ECO:0000256" key="4">
    <source>
        <dbReference type="ARBA" id="ARBA00022840"/>
    </source>
</evidence>
<dbReference type="NCBIfam" id="NF040608">
    <property type="entry name" value="division_SteA"/>
    <property type="match status" value="1"/>
</dbReference>
<evidence type="ECO:0000256" key="6">
    <source>
        <dbReference type="SAM" id="Phobius"/>
    </source>
</evidence>
<evidence type="ECO:0000313" key="8">
    <source>
        <dbReference type="EMBL" id="EHR51688.1"/>
    </source>
</evidence>
<organism evidence="8 9">
    <name type="scientific">Saccharomonospora marina XMU15</name>
    <dbReference type="NCBI Taxonomy" id="882083"/>
    <lineage>
        <taxon>Bacteria</taxon>
        <taxon>Bacillati</taxon>
        <taxon>Actinomycetota</taxon>
        <taxon>Actinomycetes</taxon>
        <taxon>Pseudonocardiales</taxon>
        <taxon>Pseudonocardiaceae</taxon>
        <taxon>Saccharomonospora</taxon>
    </lineage>
</organism>
<keyword evidence="6" id="KW-0472">Membrane</keyword>
<evidence type="ECO:0000313" key="9">
    <source>
        <dbReference type="Proteomes" id="UP000004926"/>
    </source>
</evidence>
<evidence type="ECO:0000256" key="5">
    <source>
        <dbReference type="SAM" id="MobiDB-lite"/>
    </source>
</evidence>
<keyword evidence="2" id="KW-0547">Nucleotide-binding</keyword>
<keyword evidence="1" id="KW-0808">Transferase</keyword>
<sequence length="394" mass="41299">MKLTGLLSRSKEALPGTTGTARVDRNTPDLLRRVGRGDIAVLDEVDLDRTTANALVRAGVAAVINAAPSISGRYPNLGPELVVGAGIPLVDRVGGEALRRIKDGSKIRVHEADVYAGETLLATGTVQTAETVADQMIEAKAGMSTQLEAFSANTIEFLRRERALILDGVGVPQVGVRLRDRHVLVVAPGTDHAEDLRALRKYIAEHRPVLVGIDAGADTLRGQGYTADIVVGDPNNVRAETLKECAEVIVPAQPDGHAPGLERIQDLGISAATFPASGNPEDLALLLAEAGGATLVVTVGFQATLREFLDNGRSGSNPSTFLTRLKLGTRLVDGKAVAALHRSRVSVGAVVLLVVAALLAMLAALLASEVGDVYLDWAGDAWSSFTSWVKGLAG</sequence>
<name>H5WWS5_9PSEU</name>
<dbReference type="SUPFAM" id="SSF63999">
    <property type="entry name" value="Thiamin pyrophosphokinase, catalytic domain"/>
    <property type="match status" value="1"/>
</dbReference>
<feature type="transmembrane region" description="Helical" evidence="6">
    <location>
        <begin position="345"/>
        <end position="367"/>
    </location>
</feature>
<dbReference type="Proteomes" id="UP000004926">
    <property type="component" value="Chromosome"/>
</dbReference>
<keyword evidence="3" id="KW-0418">Kinase</keyword>
<gene>
    <name evidence="8" type="ORF">SacmaDRAFT_3468</name>
</gene>
<dbReference type="GO" id="GO:0005524">
    <property type="term" value="F:ATP binding"/>
    <property type="evidence" value="ECO:0007669"/>
    <property type="project" value="UniProtKB-KW"/>
</dbReference>
<evidence type="ECO:0000256" key="2">
    <source>
        <dbReference type="ARBA" id="ARBA00022741"/>
    </source>
</evidence>
<evidence type="ECO:0000256" key="3">
    <source>
        <dbReference type="ARBA" id="ARBA00022777"/>
    </source>
</evidence>
<keyword evidence="6" id="KW-0812">Transmembrane</keyword>
<dbReference type="eggNOG" id="COG4825">
    <property type="taxonomic scope" value="Bacteria"/>
</dbReference>
<dbReference type="GO" id="GO:0016301">
    <property type="term" value="F:kinase activity"/>
    <property type="evidence" value="ECO:0007669"/>
    <property type="project" value="UniProtKB-KW"/>
</dbReference>
<dbReference type="InterPro" id="IPR036759">
    <property type="entry name" value="TPK_catalytic_sf"/>
</dbReference>
<dbReference type="GO" id="GO:0004788">
    <property type="term" value="F:thiamine diphosphokinase activity"/>
    <property type="evidence" value="ECO:0007669"/>
    <property type="project" value="InterPro"/>
</dbReference>
<evidence type="ECO:0000256" key="1">
    <source>
        <dbReference type="ARBA" id="ARBA00022679"/>
    </source>
</evidence>
<keyword evidence="9" id="KW-1185">Reference proteome</keyword>
<dbReference type="AlphaFoldDB" id="H5WWS5"/>
<feature type="region of interest" description="Disordered" evidence="5">
    <location>
        <begin position="1"/>
        <end position="24"/>
    </location>
</feature>
<reference evidence="8 9" key="1">
    <citation type="journal article" date="2012" name="Stand. Genomic Sci.">
        <title>Genome sequence of the ocean sediment bacterium Saccharomonospora marina type strain (XMU15(T)).</title>
        <authorList>
            <person name="Klenk H.P."/>
            <person name="Lu M."/>
            <person name="Lucas S."/>
            <person name="Lapidus A."/>
            <person name="Copeland A."/>
            <person name="Pitluck S."/>
            <person name="Goodwin L.A."/>
            <person name="Han C."/>
            <person name="Tapia R."/>
            <person name="Brambilla E.M."/>
            <person name="Potter G."/>
            <person name="Land M."/>
            <person name="Ivanova N."/>
            <person name="Rohde M."/>
            <person name="Goker M."/>
            <person name="Detter J.C."/>
            <person name="Li W.J."/>
            <person name="Kyrpides N.C."/>
            <person name="Woyke T."/>
        </authorList>
    </citation>
    <scope>NUCLEOTIDE SEQUENCE [LARGE SCALE GENOMIC DNA]</scope>
    <source>
        <strain evidence="8 9">XMU15</strain>
    </source>
</reference>